<reference evidence="1 2" key="1">
    <citation type="journal article" date="2013" name="Proc. Natl. Acad. Sci. U.S.A.">
        <title>Fine-scale variation in meiotic recombination in Mimulus inferred from population shotgun sequencing.</title>
        <authorList>
            <person name="Hellsten U."/>
            <person name="Wright K.M."/>
            <person name="Jenkins J."/>
            <person name="Shu S."/>
            <person name="Yuan Y."/>
            <person name="Wessler S.R."/>
            <person name="Schmutz J."/>
            <person name="Willis J.H."/>
            <person name="Rokhsar D.S."/>
        </authorList>
    </citation>
    <scope>NUCLEOTIDE SEQUENCE [LARGE SCALE GENOMIC DNA]</scope>
    <source>
        <strain evidence="2">cv. DUN x IM62</strain>
    </source>
</reference>
<evidence type="ECO:0000313" key="1">
    <source>
        <dbReference type="EMBL" id="EYU23221.1"/>
    </source>
</evidence>
<proteinExistence type="predicted"/>
<dbReference type="Proteomes" id="UP000030748">
    <property type="component" value="Unassembled WGS sequence"/>
</dbReference>
<accession>A0A022Q5G3</accession>
<evidence type="ECO:0000313" key="2">
    <source>
        <dbReference type="Proteomes" id="UP000030748"/>
    </source>
</evidence>
<organism evidence="1 2">
    <name type="scientific">Erythranthe guttata</name>
    <name type="common">Yellow monkey flower</name>
    <name type="synonym">Mimulus guttatus</name>
    <dbReference type="NCBI Taxonomy" id="4155"/>
    <lineage>
        <taxon>Eukaryota</taxon>
        <taxon>Viridiplantae</taxon>
        <taxon>Streptophyta</taxon>
        <taxon>Embryophyta</taxon>
        <taxon>Tracheophyta</taxon>
        <taxon>Spermatophyta</taxon>
        <taxon>Magnoliopsida</taxon>
        <taxon>eudicotyledons</taxon>
        <taxon>Gunneridae</taxon>
        <taxon>Pentapetalae</taxon>
        <taxon>asterids</taxon>
        <taxon>lamiids</taxon>
        <taxon>Lamiales</taxon>
        <taxon>Phrymaceae</taxon>
        <taxon>Erythranthe</taxon>
    </lineage>
</organism>
<keyword evidence="2" id="KW-1185">Reference proteome</keyword>
<dbReference type="EMBL" id="KI632175">
    <property type="protein sequence ID" value="EYU23221.1"/>
    <property type="molecule type" value="Genomic_DNA"/>
</dbReference>
<dbReference type="AlphaFoldDB" id="A0A022Q5G3"/>
<protein>
    <submittedName>
        <fullName evidence="1">Uncharacterized protein</fullName>
    </submittedName>
</protein>
<name>A0A022Q5G3_ERYGU</name>
<sequence length="94" mass="11074">MWYSAPLMSSSFRLRQPYPRAFRPNQLAPKVWWQARSLHEKASRLVNGFIDLRKFNTFPNKGFVILAIYIAVGNQKALRDSSHLHFRWQPTRAS</sequence>
<gene>
    <name evidence="1" type="ORF">MIMGU_mgv1a026177mg</name>
</gene>